<dbReference type="InterPro" id="IPR032459">
    <property type="entry name" value="Oxidoreduct_C"/>
</dbReference>
<name>A0A517XN13_9BACT</name>
<proteinExistence type="predicted"/>
<evidence type="ECO:0000313" key="3">
    <source>
        <dbReference type="Proteomes" id="UP000319576"/>
    </source>
</evidence>
<dbReference type="EMBL" id="CP036273">
    <property type="protein sequence ID" value="QDU18887.1"/>
    <property type="molecule type" value="Genomic_DNA"/>
</dbReference>
<organism evidence="2 3">
    <name type="scientific">Urbifossiella limnaea</name>
    <dbReference type="NCBI Taxonomy" id="2528023"/>
    <lineage>
        <taxon>Bacteria</taxon>
        <taxon>Pseudomonadati</taxon>
        <taxon>Planctomycetota</taxon>
        <taxon>Planctomycetia</taxon>
        <taxon>Gemmatales</taxon>
        <taxon>Gemmataceae</taxon>
        <taxon>Urbifossiella</taxon>
    </lineage>
</organism>
<evidence type="ECO:0000313" key="2">
    <source>
        <dbReference type="EMBL" id="QDU18887.1"/>
    </source>
</evidence>
<sequence>MDTSRPIRLVTVAPGHFHAALVQKHAAPGVHRRVHVYAPLDADLVAHVARVAAFNGRAENPTAWELDVRAGADWRERFLREQPGNTVVLSGRNRPKVGLIRAAVALNLHVIADKPWVIDAADLPELDAALAEADDREVLVWDVMTERHEVANRLLRALTREPAVFGDWLGGSAMHPALTLTSTHYLNKTVDGRPLRRPWWWFDPTIAGEGLADVGTHLADLALWLVAPDEPVAPGADAEVYAADRWPLVLTREQFAEVTGLPEVPPEFAPRLAGDLLYYAGNHTAWLGVRGIHVRLTTKWEYDSPGGDTHVAVARGTDAVAEVRQQPGSPPDVFVRASEASHADLLAHLTAAVGRWQAEFPGLAVVDGGSEVKLAIPAALRTGHEEHFAAVMAEYGRAFAAPRSVPAWERVNARTKYHLTTRAVELARARRPF</sequence>
<keyword evidence="3" id="KW-1185">Reference proteome</keyword>
<dbReference type="OrthoDB" id="9785257at2"/>
<reference evidence="2 3" key="1">
    <citation type="submission" date="2019-02" db="EMBL/GenBank/DDBJ databases">
        <title>Deep-cultivation of Planctomycetes and their phenomic and genomic characterization uncovers novel biology.</title>
        <authorList>
            <person name="Wiegand S."/>
            <person name="Jogler M."/>
            <person name="Boedeker C."/>
            <person name="Pinto D."/>
            <person name="Vollmers J."/>
            <person name="Rivas-Marin E."/>
            <person name="Kohn T."/>
            <person name="Peeters S.H."/>
            <person name="Heuer A."/>
            <person name="Rast P."/>
            <person name="Oberbeckmann S."/>
            <person name="Bunk B."/>
            <person name="Jeske O."/>
            <person name="Meyerdierks A."/>
            <person name="Storesund J.E."/>
            <person name="Kallscheuer N."/>
            <person name="Luecker S."/>
            <person name="Lage O.M."/>
            <person name="Pohl T."/>
            <person name="Merkel B.J."/>
            <person name="Hornburger P."/>
            <person name="Mueller R.-W."/>
            <person name="Bruemmer F."/>
            <person name="Labrenz M."/>
            <person name="Spormann A.M."/>
            <person name="Op den Camp H."/>
            <person name="Overmann J."/>
            <person name="Amann R."/>
            <person name="Jetten M.S.M."/>
            <person name="Mascher T."/>
            <person name="Medema M.H."/>
            <person name="Devos D.P."/>
            <person name="Kaster A.-K."/>
            <person name="Ovreas L."/>
            <person name="Rohde M."/>
            <person name="Galperin M.Y."/>
            <person name="Jogler C."/>
        </authorList>
    </citation>
    <scope>NUCLEOTIDE SEQUENCE [LARGE SCALE GENOMIC DNA]</scope>
    <source>
        <strain evidence="2 3">ETA_A1</strain>
    </source>
</reference>
<dbReference type="AlphaFoldDB" id="A0A517XN13"/>
<gene>
    <name evidence="2" type="ORF">ETAA1_07830</name>
</gene>
<dbReference type="RefSeq" id="WP_145234477.1">
    <property type="nucleotide sequence ID" value="NZ_CP036273.1"/>
</dbReference>
<feature type="domain" description="Putative oxidoreductase C-terminal" evidence="1">
    <location>
        <begin position="156"/>
        <end position="427"/>
    </location>
</feature>
<protein>
    <recommendedName>
        <fullName evidence="1">Putative oxidoreductase C-terminal domain-containing protein</fullName>
    </recommendedName>
</protein>
<dbReference type="Gene3D" id="3.30.360.10">
    <property type="entry name" value="Dihydrodipicolinate Reductase, domain 2"/>
    <property type="match status" value="1"/>
</dbReference>
<dbReference type="Proteomes" id="UP000319576">
    <property type="component" value="Chromosome"/>
</dbReference>
<dbReference type="Gene3D" id="3.40.50.720">
    <property type="entry name" value="NAD(P)-binding Rossmann-like Domain"/>
    <property type="match status" value="1"/>
</dbReference>
<dbReference type="KEGG" id="uli:ETAA1_07830"/>
<accession>A0A517XN13</accession>
<evidence type="ECO:0000259" key="1">
    <source>
        <dbReference type="Pfam" id="PF16490"/>
    </source>
</evidence>
<dbReference type="Pfam" id="PF16490">
    <property type="entry name" value="Oxidoreduct_C"/>
    <property type="match status" value="1"/>
</dbReference>